<feature type="region of interest" description="Disordered" evidence="4">
    <location>
        <begin position="567"/>
        <end position="633"/>
    </location>
</feature>
<dbReference type="SMART" id="SM00304">
    <property type="entry name" value="HAMP"/>
    <property type="match status" value="1"/>
</dbReference>
<sequence>MAWLRNLGIGTRLSLAFMLVVLLLIGVAVFGVTSLAGMNASLHLTVEGRLLKVIDLGHVKEDALEVGVMVRDAALTEDPALVQQNSQRIDGMRKEMGATLDALGKLIAASGRPDLQKTFSDLMTAREAYNGQLDMVLRQLGSGEFAGARAALVVTLPAAQRPYFEKLDDIMAGGRNLALAAVKQADAGFVWTRNVLLGLTALAVLLAVMMGTAITRSITGPAREALEAAEALATGNLRHTFHVRSGDEMGRMLAALERAFRHLAALVHGIQQASGSIDGATREIARGNTDLSQRTEQQAASLEQTAASMEQLTSTVRQNADNARQANQLAVNASDVATEGGRVVRDVVQTMDSISKSSSQVADITGVIESIAFQTNILALNAAVEAARAGEQGRGFAVVASEVRNLAQRSSAAAKEIAELIGGSVRQVQDGARQAEQAGKTMDDIVGAVRRVTDIMGEISAASSEQTSGIEQVSLAVTQMESMTQQNAALVEQAAAAAESLMQQAGGLVNEVGRFDVAQGSPAMHALDAAVPARQIEPAPLPPMTKPVTKPVRQTPALAAPRARAAAVPAATRPPVQRKPQAQPVLAKRAPAVPAKQRPPVGRQHQEPVLKTALRRPAAAQTAMADSGDWETF</sequence>
<proteinExistence type="inferred from homology"/>
<evidence type="ECO:0000313" key="8">
    <source>
        <dbReference type="EMBL" id="CAG2135018.1"/>
    </source>
</evidence>
<dbReference type="InterPro" id="IPR051310">
    <property type="entry name" value="MCP_chemotaxis"/>
</dbReference>
<dbReference type="InterPro" id="IPR024478">
    <property type="entry name" value="HlyB_4HB_MCP"/>
</dbReference>
<feature type="domain" description="Methyl-accepting transducer" evidence="6">
    <location>
        <begin position="273"/>
        <end position="502"/>
    </location>
</feature>
<dbReference type="Pfam" id="PF00015">
    <property type="entry name" value="MCPsignal"/>
    <property type="match status" value="1"/>
</dbReference>
<dbReference type="InterPro" id="IPR004090">
    <property type="entry name" value="Chemotax_Me-accpt_rcpt"/>
</dbReference>
<dbReference type="PANTHER" id="PTHR43531">
    <property type="entry name" value="PROTEIN ICFG"/>
    <property type="match status" value="1"/>
</dbReference>
<name>A0ABN7PXY3_9BURK</name>
<dbReference type="InterPro" id="IPR003660">
    <property type="entry name" value="HAMP_dom"/>
</dbReference>
<protein>
    <recommendedName>
        <fullName evidence="10">Methyl-accepting chemotaxis protein</fullName>
    </recommendedName>
</protein>
<dbReference type="PROSITE" id="PS50111">
    <property type="entry name" value="CHEMOTAXIS_TRANSDUC_2"/>
    <property type="match status" value="1"/>
</dbReference>
<keyword evidence="9" id="KW-1185">Reference proteome</keyword>
<keyword evidence="5" id="KW-1133">Transmembrane helix</keyword>
<evidence type="ECO:0000259" key="6">
    <source>
        <dbReference type="PROSITE" id="PS50111"/>
    </source>
</evidence>
<dbReference type="SUPFAM" id="SSF58104">
    <property type="entry name" value="Methyl-accepting chemotaxis protein (MCP) signaling domain"/>
    <property type="match status" value="1"/>
</dbReference>
<keyword evidence="5" id="KW-0472">Membrane</keyword>
<dbReference type="CDD" id="cd11386">
    <property type="entry name" value="MCP_signal"/>
    <property type="match status" value="1"/>
</dbReference>
<dbReference type="PRINTS" id="PR00260">
    <property type="entry name" value="CHEMTRNSDUCR"/>
</dbReference>
<evidence type="ECO:0008006" key="10">
    <source>
        <dbReference type="Google" id="ProtNLM"/>
    </source>
</evidence>
<dbReference type="CDD" id="cd19411">
    <property type="entry name" value="MCP2201-like_sensor"/>
    <property type="match status" value="1"/>
</dbReference>
<dbReference type="RefSeq" id="WP_211952254.1">
    <property type="nucleotide sequence ID" value="NZ_CAJPVI010000004.1"/>
</dbReference>
<keyword evidence="1" id="KW-0488">Methylation</keyword>
<keyword evidence="5" id="KW-0812">Transmembrane</keyword>
<evidence type="ECO:0000256" key="2">
    <source>
        <dbReference type="ARBA" id="ARBA00029447"/>
    </source>
</evidence>
<keyword evidence="3" id="KW-0807">Transducer</keyword>
<gene>
    <name evidence="8" type="ORF">LMG26411_01061</name>
</gene>
<dbReference type="PROSITE" id="PS50885">
    <property type="entry name" value="HAMP"/>
    <property type="match status" value="1"/>
</dbReference>
<evidence type="ECO:0000256" key="3">
    <source>
        <dbReference type="PROSITE-ProRule" id="PRU00284"/>
    </source>
</evidence>
<feature type="domain" description="HAMP" evidence="7">
    <location>
        <begin position="216"/>
        <end position="268"/>
    </location>
</feature>
<evidence type="ECO:0000313" key="9">
    <source>
        <dbReference type="Proteomes" id="UP000672657"/>
    </source>
</evidence>
<evidence type="ECO:0000256" key="5">
    <source>
        <dbReference type="SAM" id="Phobius"/>
    </source>
</evidence>
<evidence type="ECO:0000256" key="4">
    <source>
        <dbReference type="SAM" id="MobiDB-lite"/>
    </source>
</evidence>
<dbReference type="InterPro" id="IPR047347">
    <property type="entry name" value="YvaQ-like_sensor"/>
</dbReference>
<feature type="transmembrane region" description="Helical" evidence="5">
    <location>
        <begin position="15"/>
        <end position="42"/>
    </location>
</feature>
<reference evidence="8 9" key="1">
    <citation type="submission" date="2021-03" db="EMBL/GenBank/DDBJ databases">
        <authorList>
            <person name="Peeters C."/>
        </authorList>
    </citation>
    <scope>NUCLEOTIDE SEQUENCE [LARGE SCALE GENOMIC DNA]</scope>
    <source>
        <strain evidence="8 9">LMG 26411</strain>
    </source>
</reference>
<dbReference type="PANTHER" id="PTHR43531:SF14">
    <property type="entry name" value="METHYL-ACCEPTING CHEMOTAXIS PROTEIN I-RELATED"/>
    <property type="match status" value="1"/>
</dbReference>
<accession>A0ABN7PXY3</accession>
<dbReference type="Gene3D" id="1.10.287.950">
    <property type="entry name" value="Methyl-accepting chemotaxis protein"/>
    <property type="match status" value="1"/>
</dbReference>
<comment type="similarity">
    <text evidence="2">Belongs to the methyl-accepting chemotaxis (MCP) protein family.</text>
</comment>
<dbReference type="Pfam" id="PF12729">
    <property type="entry name" value="4HB_MCP_1"/>
    <property type="match status" value="1"/>
</dbReference>
<dbReference type="EMBL" id="CAJPVI010000004">
    <property type="protein sequence ID" value="CAG2135018.1"/>
    <property type="molecule type" value="Genomic_DNA"/>
</dbReference>
<evidence type="ECO:0000259" key="7">
    <source>
        <dbReference type="PROSITE" id="PS50885"/>
    </source>
</evidence>
<evidence type="ECO:0000256" key="1">
    <source>
        <dbReference type="ARBA" id="ARBA00022481"/>
    </source>
</evidence>
<dbReference type="Pfam" id="PF00672">
    <property type="entry name" value="HAMP"/>
    <property type="match status" value="1"/>
</dbReference>
<dbReference type="SMART" id="SM00283">
    <property type="entry name" value="MA"/>
    <property type="match status" value="1"/>
</dbReference>
<dbReference type="Proteomes" id="UP000672657">
    <property type="component" value="Unassembled WGS sequence"/>
</dbReference>
<comment type="caution">
    <text evidence="8">The sequence shown here is derived from an EMBL/GenBank/DDBJ whole genome shotgun (WGS) entry which is preliminary data.</text>
</comment>
<dbReference type="InterPro" id="IPR004089">
    <property type="entry name" value="MCPsignal_dom"/>
</dbReference>
<organism evidence="8 9">
    <name type="scientific">Cupriavidus numazuensis</name>
    <dbReference type="NCBI Taxonomy" id="221992"/>
    <lineage>
        <taxon>Bacteria</taxon>
        <taxon>Pseudomonadati</taxon>
        <taxon>Pseudomonadota</taxon>
        <taxon>Betaproteobacteria</taxon>
        <taxon>Burkholderiales</taxon>
        <taxon>Burkholderiaceae</taxon>
        <taxon>Cupriavidus</taxon>
    </lineage>
</organism>